<reference evidence="2" key="1">
    <citation type="journal article" date="2020" name="Fungal Divers.">
        <title>Resolving the Mortierellaceae phylogeny through synthesis of multi-gene phylogenetics and phylogenomics.</title>
        <authorList>
            <person name="Vandepol N."/>
            <person name="Liber J."/>
            <person name="Desiro A."/>
            <person name="Na H."/>
            <person name="Kennedy M."/>
            <person name="Barry K."/>
            <person name="Grigoriev I.V."/>
            <person name="Miller A.N."/>
            <person name="O'Donnell K."/>
            <person name="Stajich J.E."/>
            <person name="Bonito G."/>
        </authorList>
    </citation>
    <scope>NUCLEOTIDE SEQUENCE</scope>
    <source>
        <strain evidence="2">NRRL 28262</strain>
    </source>
</reference>
<feature type="region of interest" description="Disordered" evidence="1">
    <location>
        <begin position="515"/>
        <end position="550"/>
    </location>
</feature>
<feature type="region of interest" description="Disordered" evidence="1">
    <location>
        <begin position="1"/>
        <end position="25"/>
    </location>
</feature>
<feature type="compositionally biased region" description="Basic and acidic residues" evidence="1">
    <location>
        <begin position="515"/>
        <end position="527"/>
    </location>
</feature>
<keyword evidence="3" id="KW-1185">Reference proteome</keyword>
<protein>
    <submittedName>
        <fullName evidence="2">Uncharacterized protein</fullName>
    </submittedName>
</protein>
<name>A0AAD4DK88_9FUNG</name>
<comment type="caution">
    <text evidence="2">The sequence shown here is derived from an EMBL/GenBank/DDBJ whole genome shotgun (WGS) entry which is preliminary data.</text>
</comment>
<sequence>MDTELPIPDPFREYDRPHGNKGKKRDAEWGVLEKTVLVNLYEDHCTDFINAKIEKRAGVLSQHKTKKKSNKNIPSLKDTELALLTKSWLERAKSPINFKRFVAAVRTELRSSYLTEDMVRKKSEKVSLTFGGKSSESLQPRWEETMGNVIVRSQHVPKGSERMRSAAASHFSSISSTSNLLKRTGQSGTGENGGCMDVGEDKGNDGDGDKDDKDDEDAKYSDWTFTRTSNMLLTPWFPDKTLTSDATVLGQNIILLEKENQTKKAKDLRNILSAEAFRFFIARNLGANSGQQDDNNKDKENVSVERPFWQDVSDHSEEWEARLAVLTQAIRKMISSEPPPTQGNRLVTIESELAEFVVLPTTAALEAELKDILVAKINNETPADRITGNHAAMNMLLQSPSLKRPVDASYVKRASKGIKPTAAECFIVATLYGSLAYPSSMANSVRDIRSLARFDTNRKTKSKKRFPAATDWVQEIPNVNADTGLAEEITKAELNLEEAESKLKILRAELEPLREAKHFTKDRKPESGPDPETSSQPLNPRRHPTWDRPQLEDYAERLRLTHLKARDTRTITLGSFDPGIAKMLQRSKMTLRDVAARLNIFQLLQDEDADTDRNNAAVLGPDAQNISTADRSDSHSHSYIATEDQHEEFISHHSYITQVPEPPPIATAPPATTTSATRINHLSYMNKAARRRTGRLTLQWRSSHQNVSNNSITHLLSIPELDQVQNKRMSIRSALRDFERNKPIMKDH</sequence>
<proteinExistence type="predicted"/>
<evidence type="ECO:0000256" key="1">
    <source>
        <dbReference type="SAM" id="MobiDB-lite"/>
    </source>
</evidence>
<accession>A0AAD4DK88</accession>
<evidence type="ECO:0000313" key="2">
    <source>
        <dbReference type="EMBL" id="KAG0280383.1"/>
    </source>
</evidence>
<organism evidence="2 3">
    <name type="scientific">Linnemannia exigua</name>
    <dbReference type="NCBI Taxonomy" id="604196"/>
    <lineage>
        <taxon>Eukaryota</taxon>
        <taxon>Fungi</taxon>
        <taxon>Fungi incertae sedis</taxon>
        <taxon>Mucoromycota</taxon>
        <taxon>Mortierellomycotina</taxon>
        <taxon>Mortierellomycetes</taxon>
        <taxon>Mortierellales</taxon>
        <taxon>Mortierellaceae</taxon>
        <taxon>Linnemannia</taxon>
    </lineage>
</organism>
<dbReference type="EMBL" id="JAAAIL010000068">
    <property type="protein sequence ID" value="KAG0280383.1"/>
    <property type="molecule type" value="Genomic_DNA"/>
</dbReference>
<gene>
    <name evidence="2" type="ORF">BGZ95_010295</name>
</gene>
<dbReference type="Proteomes" id="UP001194580">
    <property type="component" value="Unassembled WGS sequence"/>
</dbReference>
<dbReference type="AlphaFoldDB" id="A0AAD4DK88"/>
<feature type="compositionally biased region" description="Basic and acidic residues" evidence="1">
    <location>
        <begin position="199"/>
        <end position="217"/>
    </location>
</feature>
<evidence type="ECO:0000313" key="3">
    <source>
        <dbReference type="Proteomes" id="UP001194580"/>
    </source>
</evidence>
<feature type="region of interest" description="Disordered" evidence="1">
    <location>
        <begin position="177"/>
        <end position="217"/>
    </location>
</feature>